<dbReference type="OrthoDB" id="2212170at2759"/>
<evidence type="ECO:0000313" key="1">
    <source>
        <dbReference type="EMBL" id="GAP92909.2"/>
    </source>
</evidence>
<keyword evidence="2" id="KW-1185">Reference proteome</keyword>
<name>A0A1W2TW56_ROSNE</name>
<proteinExistence type="predicted"/>
<reference evidence="1" key="1">
    <citation type="submission" date="2016-03" db="EMBL/GenBank/DDBJ databases">
        <title>Draft genome sequence of Rosellinia necatrix.</title>
        <authorList>
            <person name="Kanematsu S."/>
        </authorList>
    </citation>
    <scope>NUCLEOTIDE SEQUENCE [LARGE SCALE GENOMIC DNA]</scope>
    <source>
        <strain evidence="1">W97</strain>
    </source>
</reference>
<dbReference type="EMBL" id="DF977550">
    <property type="protein sequence ID" value="GAP92909.2"/>
    <property type="molecule type" value="Genomic_DNA"/>
</dbReference>
<dbReference type="AlphaFoldDB" id="A0A1W2TW56"/>
<protein>
    <submittedName>
        <fullName evidence="1">Uncharacterized protein</fullName>
    </submittedName>
</protein>
<accession>A0A1W2TW56</accession>
<gene>
    <name evidence="1" type="ORF">SAMD00023353_10500180</name>
</gene>
<evidence type="ECO:0000313" key="2">
    <source>
        <dbReference type="Proteomes" id="UP000054516"/>
    </source>
</evidence>
<organism evidence="1">
    <name type="scientific">Rosellinia necatrix</name>
    <name type="common">White root-rot fungus</name>
    <dbReference type="NCBI Taxonomy" id="77044"/>
    <lineage>
        <taxon>Eukaryota</taxon>
        <taxon>Fungi</taxon>
        <taxon>Dikarya</taxon>
        <taxon>Ascomycota</taxon>
        <taxon>Pezizomycotina</taxon>
        <taxon>Sordariomycetes</taxon>
        <taxon>Xylariomycetidae</taxon>
        <taxon>Xylariales</taxon>
        <taxon>Xylariaceae</taxon>
        <taxon>Rosellinia</taxon>
    </lineage>
</organism>
<dbReference type="Proteomes" id="UP000054516">
    <property type="component" value="Unassembled WGS sequence"/>
</dbReference>
<sequence>MDGRLIVKTGILDSPVDIKRLAPRTELFVKDRIDTWCERSDDVVLKEVN</sequence>